<gene>
    <name evidence="1" type="ORF">COJ50_21065</name>
</gene>
<accession>A0A2B1K835</accession>
<dbReference type="EMBL" id="NUYN01000036">
    <property type="protein sequence ID" value="PFN20867.1"/>
    <property type="molecule type" value="Genomic_DNA"/>
</dbReference>
<dbReference type="Gene3D" id="2.30.30.100">
    <property type="match status" value="1"/>
</dbReference>
<protein>
    <submittedName>
        <fullName evidence="1">RNA-binding protein Hfq</fullName>
    </submittedName>
</protein>
<dbReference type="AlphaFoldDB" id="A0A2B1K835"/>
<dbReference type="RefSeq" id="WP_098541367.1">
    <property type="nucleotide sequence ID" value="NZ_NUYN01000036.1"/>
</dbReference>
<name>A0A2B1K835_BACCE</name>
<proteinExistence type="predicted"/>
<organism evidence="1 2">
    <name type="scientific">Bacillus cereus</name>
    <dbReference type="NCBI Taxonomy" id="1396"/>
    <lineage>
        <taxon>Bacteria</taxon>
        <taxon>Bacillati</taxon>
        <taxon>Bacillota</taxon>
        <taxon>Bacilli</taxon>
        <taxon>Bacillales</taxon>
        <taxon>Bacillaceae</taxon>
        <taxon>Bacillus</taxon>
        <taxon>Bacillus cereus group</taxon>
    </lineage>
</organism>
<comment type="caution">
    <text evidence="1">The sequence shown here is derived from an EMBL/GenBank/DDBJ whole genome shotgun (WGS) entry which is preliminary data.</text>
</comment>
<evidence type="ECO:0000313" key="1">
    <source>
        <dbReference type="EMBL" id="PFN20867.1"/>
    </source>
</evidence>
<dbReference type="GO" id="GO:0003723">
    <property type="term" value="F:RNA binding"/>
    <property type="evidence" value="ECO:0007669"/>
    <property type="project" value="InterPro"/>
</dbReference>
<dbReference type="GO" id="GO:0006355">
    <property type="term" value="P:regulation of DNA-templated transcription"/>
    <property type="evidence" value="ECO:0007669"/>
    <property type="project" value="InterPro"/>
</dbReference>
<dbReference type="InterPro" id="IPR005001">
    <property type="entry name" value="Hfq"/>
</dbReference>
<dbReference type="InterPro" id="IPR010920">
    <property type="entry name" value="LSM_dom_sf"/>
</dbReference>
<dbReference type="Pfam" id="PF17209">
    <property type="entry name" value="Hfq"/>
    <property type="match status" value="1"/>
</dbReference>
<sequence>MKDLQEDVYKQLKTKKGGVTVFLKSAVRISGQIITMDKFTVLIMVVFGTCGY</sequence>
<dbReference type="SUPFAM" id="SSF50182">
    <property type="entry name" value="Sm-like ribonucleoproteins"/>
    <property type="match status" value="1"/>
</dbReference>
<dbReference type="Proteomes" id="UP000225182">
    <property type="component" value="Unassembled WGS sequence"/>
</dbReference>
<reference evidence="1 2" key="1">
    <citation type="submission" date="2017-09" db="EMBL/GenBank/DDBJ databases">
        <title>Large-scale bioinformatics analysis of Bacillus genomes uncovers conserved roles of natural products in bacterial physiology.</title>
        <authorList>
            <consortium name="Agbiome Team Llc"/>
            <person name="Bleich R.M."/>
            <person name="Grubbs K.J."/>
            <person name="Santa Maria K.C."/>
            <person name="Allen S.E."/>
            <person name="Farag S."/>
            <person name="Shank E.A."/>
            <person name="Bowers A."/>
        </authorList>
    </citation>
    <scope>NUCLEOTIDE SEQUENCE [LARGE SCALE GENOMIC DNA]</scope>
    <source>
        <strain evidence="1 2">AFS076905</strain>
    </source>
</reference>
<evidence type="ECO:0000313" key="2">
    <source>
        <dbReference type="Proteomes" id="UP000225182"/>
    </source>
</evidence>